<dbReference type="RefSeq" id="WP_216032176.1">
    <property type="nucleotide sequence ID" value="NZ_JAHKNG010000005.1"/>
</dbReference>
<accession>A0ABS6AH90</accession>
<evidence type="ECO:0000313" key="2">
    <source>
        <dbReference type="Proteomes" id="UP001166191"/>
    </source>
</evidence>
<reference evidence="1" key="1">
    <citation type="submission" date="2021-06" db="EMBL/GenBank/DDBJ databases">
        <title>Paracoccus bacterium XHP0099 sp. nov., isolated from the surface waters of the Yellow Sea.</title>
        <authorList>
            <person name="Xue H."/>
            <person name="Zhang D."/>
        </authorList>
    </citation>
    <scope>NUCLEOTIDE SEQUENCE</scope>
    <source>
        <strain evidence="1">XHP0099</strain>
    </source>
</reference>
<evidence type="ECO:0000313" key="1">
    <source>
        <dbReference type="EMBL" id="MBU3029487.1"/>
    </source>
</evidence>
<gene>
    <name evidence="1" type="ORF">KNW02_05035</name>
</gene>
<sequence>MRLSAGKRRLGQEMLGNPLHKACTGRAQDVRSAHTACERRVLPQIAAERCLDGKAWQRPGLAIARQPFLIGQ</sequence>
<keyword evidence="2" id="KW-1185">Reference proteome</keyword>
<dbReference type="EMBL" id="JAHKNG010000005">
    <property type="protein sequence ID" value="MBU3029487.1"/>
    <property type="molecule type" value="Genomic_DNA"/>
</dbReference>
<protein>
    <submittedName>
        <fullName evidence="1">Uncharacterized protein</fullName>
    </submittedName>
</protein>
<organism evidence="1 2">
    <name type="scientific">Paracoccus marinaquae</name>
    <dbReference type="NCBI Taxonomy" id="2841926"/>
    <lineage>
        <taxon>Bacteria</taxon>
        <taxon>Pseudomonadati</taxon>
        <taxon>Pseudomonadota</taxon>
        <taxon>Alphaproteobacteria</taxon>
        <taxon>Rhodobacterales</taxon>
        <taxon>Paracoccaceae</taxon>
        <taxon>Paracoccus</taxon>
    </lineage>
</organism>
<comment type="caution">
    <text evidence="1">The sequence shown here is derived from an EMBL/GenBank/DDBJ whole genome shotgun (WGS) entry which is preliminary data.</text>
</comment>
<proteinExistence type="predicted"/>
<dbReference type="Proteomes" id="UP001166191">
    <property type="component" value="Unassembled WGS sequence"/>
</dbReference>
<name>A0ABS6AH90_9RHOB</name>